<dbReference type="EMBL" id="REGN01003791">
    <property type="protein sequence ID" value="RNA20751.1"/>
    <property type="molecule type" value="Genomic_DNA"/>
</dbReference>
<keyword evidence="3" id="KW-1185">Reference proteome</keyword>
<proteinExistence type="predicted"/>
<reference evidence="2 3" key="1">
    <citation type="journal article" date="2018" name="Sci. Rep.">
        <title>Genomic signatures of local adaptation to the degree of environmental predictability in rotifers.</title>
        <authorList>
            <person name="Franch-Gras L."/>
            <person name="Hahn C."/>
            <person name="Garcia-Roger E.M."/>
            <person name="Carmona M.J."/>
            <person name="Serra M."/>
            <person name="Gomez A."/>
        </authorList>
    </citation>
    <scope>NUCLEOTIDE SEQUENCE [LARGE SCALE GENOMIC DNA]</scope>
    <source>
        <strain evidence="2">HYR1</strain>
    </source>
</reference>
<accession>A0A3M7RBC2</accession>
<dbReference type="AlphaFoldDB" id="A0A3M7RBC2"/>
<gene>
    <name evidence="2" type="ORF">BpHYR1_022976</name>
</gene>
<organism evidence="2 3">
    <name type="scientific">Brachionus plicatilis</name>
    <name type="common">Marine rotifer</name>
    <name type="synonym">Brachionus muelleri</name>
    <dbReference type="NCBI Taxonomy" id="10195"/>
    <lineage>
        <taxon>Eukaryota</taxon>
        <taxon>Metazoa</taxon>
        <taxon>Spiralia</taxon>
        <taxon>Gnathifera</taxon>
        <taxon>Rotifera</taxon>
        <taxon>Eurotatoria</taxon>
        <taxon>Monogononta</taxon>
        <taxon>Pseudotrocha</taxon>
        <taxon>Ploima</taxon>
        <taxon>Brachionidae</taxon>
        <taxon>Brachionus</taxon>
    </lineage>
</organism>
<sequence>MRKELKNRNLDTNDLLIFDNENEPTLAEEEKSSSRTETNMETEESLKKTSPFKIYFDSVLKKLLNKIEKSNLESLEENIFHDPKLFGLIADQLYLLYIKMKNLLSNSEEKWADKKPKRKGKKQFHYEIDPIKEKGFYYQKTDIFKLIYNDLFEFDFSNLKKTTSQFEIVSSFIDESSKSTNNLEPMEIENQDQDVDIISK</sequence>
<protein>
    <submittedName>
        <fullName evidence="2">Uncharacterized protein</fullName>
    </submittedName>
</protein>
<dbReference type="Proteomes" id="UP000276133">
    <property type="component" value="Unassembled WGS sequence"/>
</dbReference>
<comment type="caution">
    <text evidence="2">The sequence shown here is derived from an EMBL/GenBank/DDBJ whole genome shotgun (WGS) entry which is preliminary data.</text>
</comment>
<feature type="region of interest" description="Disordered" evidence="1">
    <location>
        <begin position="21"/>
        <end position="45"/>
    </location>
</feature>
<evidence type="ECO:0000313" key="3">
    <source>
        <dbReference type="Proteomes" id="UP000276133"/>
    </source>
</evidence>
<name>A0A3M7RBC2_BRAPC</name>
<evidence type="ECO:0000313" key="2">
    <source>
        <dbReference type="EMBL" id="RNA20751.1"/>
    </source>
</evidence>
<evidence type="ECO:0000256" key="1">
    <source>
        <dbReference type="SAM" id="MobiDB-lite"/>
    </source>
</evidence>